<dbReference type="GO" id="GO:0032259">
    <property type="term" value="P:methylation"/>
    <property type="evidence" value="ECO:0007669"/>
    <property type="project" value="UniProtKB-KW"/>
</dbReference>
<dbReference type="PANTHER" id="PTHR24422">
    <property type="entry name" value="CHEMOTAXIS PROTEIN METHYLTRANSFERASE"/>
    <property type="match status" value="1"/>
</dbReference>
<dbReference type="Gene3D" id="1.25.40.10">
    <property type="entry name" value="Tetratricopeptide repeat domain"/>
    <property type="match status" value="1"/>
</dbReference>
<dbReference type="InterPro" id="IPR050903">
    <property type="entry name" value="Bact_Chemotaxis_MeTrfase"/>
</dbReference>
<name>A0A919KY61_9MICO</name>
<dbReference type="Proteomes" id="UP000627369">
    <property type="component" value="Unassembled WGS sequence"/>
</dbReference>
<dbReference type="EMBL" id="BNAS01000006">
    <property type="protein sequence ID" value="GHH77023.1"/>
    <property type="molecule type" value="Genomic_DNA"/>
</dbReference>
<dbReference type="InterPro" id="IPR022642">
    <property type="entry name" value="CheR_C"/>
</dbReference>
<dbReference type="Gene3D" id="3.40.50.150">
    <property type="entry name" value="Vaccinia Virus protein VP39"/>
    <property type="match status" value="1"/>
</dbReference>
<dbReference type="AlphaFoldDB" id="A0A919KY61"/>
<keyword evidence="1" id="KW-0489">Methyltransferase</keyword>
<dbReference type="PROSITE" id="PS50123">
    <property type="entry name" value="CHER"/>
    <property type="match status" value="1"/>
</dbReference>
<dbReference type="PRINTS" id="PR00996">
    <property type="entry name" value="CHERMTFRASE"/>
</dbReference>
<sequence length="424" mass="46418">MTHSHGLEAVIDRVADLLHLRIGLRPDKTLRGRLRRAVREEAARHGQDPTAYLDRLTVDAASLQGLMDQVTVQETGFFRHPEQFDVLVREVLPNVPRPVRIWSAGCANGQEAYTLAMLLEEQGIDGAVVATDLSTAALRRTAAARYRHREVNGLSPSRLERHFTRVEDGWEVSKTVRSRVSTLHHNLLDPLPPEVLPCQVVFCRNVLIYLAPEQVRLFLDRIAGGLAPTTTLVVGAAETLWQVSDRFRAIRVGDTFIYRQRPAHVGSSAQRPRPDQRRPAAPTATPHPRNPLRTRTSPAATPAPAAPARPARPVRRAERPPGAPEPEPTGPADQLETAGQHAIAAGDYSAAVVVFRKWTYLEPHNPVAQLHLGLALEAAGDDGPARRAFAAARRALVDAGPDHTPAGLDGYAATEILKLLDSRT</sequence>
<evidence type="ECO:0000313" key="7">
    <source>
        <dbReference type="Proteomes" id="UP000627369"/>
    </source>
</evidence>
<evidence type="ECO:0000256" key="4">
    <source>
        <dbReference type="SAM" id="MobiDB-lite"/>
    </source>
</evidence>
<feature type="region of interest" description="Disordered" evidence="4">
    <location>
        <begin position="263"/>
        <end position="337"/>
    </location>
</feature>
<dbReference type="InterPro" id="IPR011990">
    <property type="entry name" value="TPR-like_helical_dom_sf"/>
</dbReference>
<dbReference type="InterPro" id="IPR000780">
    <property type="entry name" value="CheR_MeTrfase"/>
</dbReference>
<feature type="compositionally biased region" description="Low complexity" evidence="4">
    <location>
        <begin position="279"/>
        <end position="311"/>
    </location>
</feature>
<reference evidence="6" key="1">
    <citation type="journal article" date="2014" name="Int. J. Syst. Evol. Microbiol.">
        <title>Complete genome sequence of Corynebacterium casei LMG S-19264T (=DSM 44701T), isolated from a smear-ripened cheese.</title>
        <authorList>
            <consortium name="US DOE Joint Genome Institute (JGI-PGF)"/>
            <person name="Walter F."/>
            <person name="Albersmeier A."/>
            <person name="Kalinowski J."/>
            <person name="Ruckert C."/>
        </authorList>
    </citation>
    <scope>NUCLEOTIDE SEQUENCE</scope>
    <source>
        <strain evidence="6">CGMCC 4.7398</strain>
    </source>
</reference>
<dbReference type="RefSeq" id="WP_189670769.1">
    <property type="nucleotide sequence ID" value="NZ_BNAS01000006.1"/>
</dbReference>
<dbReference type="GO" id="GO:0008757">
    <property type="term" value="F:S-adenosylmethionine-dependent methyltransferase activity"/>
    <property type="evidence" value="ECO:0007669"/>
    <property type="project" value="InterPro"/>
</dbReference>
<reference evidence="6" key="2">
    <citation type="submission" date="2020-09" db="EMBL/GenBank/DDBJ databases">
        <authorList>
            <person name="Sun Q."/>
            <person name="Zhou Y."/>
        </authorList>
    </citation>
    <scope>NUCLEOTIDE SEQUENCE</scope>
    <source>
        <strain evidence="6">CGMCC 4.7398</strain>
    </source>
</reference>
<evidence type="ECO:0000313" key="6">
    <source>
        <dbReference type="EMBL" id="GHH77023.1"/>
    </source>
</evidence>
<dbReference type="PANTHER" id="PTHR24422:SF19">
    <property type="entry name" value="CHEMOTAXIS PROTEIN METHYLTRANSFERASE"/>
    <property type="match status" value="1"/>
</dbReference>
<dbReference type="SUPFAM" id="SSF48452">
    <property type="entry name" value="TPR-like"/>
    <property type="match status" value="1"/>
</dbReference>
<gene>
    <name evidence="6" type="ORF">GCM10017772_36920</name>
</gene>
<dbReference type="Pfam" id="PF01739">
    <property type="entry name" value="CheR"/>
    <property type="match status" value="1"/>
</dbReference>
<proteinExistence type="predicted"/>
<protein>
    <recommendedName>
        <fullName evidence="5">CheR-type methyltransferase domain-containing protein</fullName>
    </recommendedName>
</protein>
<feature type="domain" description="CheR-type methyltransferase" evidence="5">
    <location>
        <begin position="8"/>
        <end position="263"/>
    </location>
</feature>
<keyword evidence="3" id="KW-0949">S-adenosyl-L-methionine</keyword>
<organism evidence="6 7">
    <name type="scientific">Promicromonospora soli</name>
    <dbReference type="NCBI Taxonomy" id="2035533"/>
    <lineage>
        <taxon>Bacteria</taxon>
        <taxon>Bacillati</taxon>
        <taxon>Actinomycetota</taxon>
        <taxon>Actinomycetes</taxon>
        <taxon>Micrococcales</taxon>
        <taxon>Promicromonosporaceae</taxon>
        <taxon>Promicromonospora</taxon>
    </lineage>
</organism>
<evidence type="ECO:0000256" key="1">
    <source>
        <dbReference type="ARBA" id="ARBA00022603"/>
    </source>
</evidence>
<evidence type="ECO:0000256" key="2">
    <source>
        <dbReference type="ARBA" id="ARBA00022679"/>
    </source>
</evidence>
<evidence type="ECO:0000259" key="5">
    <source>
        <dbReference type="PROSITE" id="PS50123"/>
    </source>
</evidence>
<keyword evidence="2" id="KW-0808">Transferase</keyword>
<accession>A0A919KY61</accession>
<evidence type="ECO:0000256" key="3">
    <source>
        <dbReference type="ARBA" id="ARBA00022691"/>
    </source>
</evidence>
<dbReference type="InterPro" id="IPR029063">
    <property type="entry name" value="SAM-dependent_MTases_sf"/>
</dbReference>
<comment type="caution">
    <text evidence="6">The sequence shown here is derived from an EMBL/GenBank/DDBJ whole genome shotgun (WGS) entry which is preliminary data.</text>
</comment>
<keyword evidence="7" id="KW-1185">Reference proteome</keyword>
<dbReference type="SMART" id="SM00138">
    <property type="entry name" value="MeTrc"/>
    <property type="match status" value="1"/>
</dbReference>
<dbReference type="SUPFAM" id="SSF53335">
    <property type="entry name" value="S-adenosyl-L-methionine-dependent methyltransferases"/>
    <property type="match status" value="1"/>
</dbReference>